<evidence type="ECO:0000313" key="2">
    <source>
        <dbReference type="Proteomes" id="UP000257139"/>
    </source>
</evidence>
<evidence type="ECO:0000313" key="1">
    <source>
        <dbReference type="EMBL" id="SPC21419.1"/>
    </source>
</evidence>
<sequence length="80" mass="8728">MPRWRPAVGRPGAPLARMLRDTACTHRRLCPIPISGQSGLLNIKKPLCPFSYVWTRMQTIDACIGAHNLPAGSGICVLFA</sequence>
<gene>
    <name evidence="1" type="ORF">CBM2594_B10523</name>
</gene>
<dbReference type="AlphaFoldDB" id="A0A7Z7JB06"/>
<dbReference type="Proteomes" id="UP000257139">
    <property type="component" value="Chromosome CBM2594_b"/>
</dbReference>
<reference evidence="1 2" key="1">
    <citation type="submission" date="2018-01" db="EMBL/GenBank/DDBJ databases">
        <authorList>
            <person name="Clerissi C."/>
        </authorList>
    </citation>
    <scope>NUCLEOTIDE SEQUENCE [LARGE SCALE GENOMIC DNA]</scope>
    <source>
        <strain evidence="1">Cupriavidus taiwanensis STM 6021</strain>
    </source>
</reference>
<proteinExistence type="predicted"/>
<protein>
    <submittedName>
        <fullName evidence="1">Uncharacterized protein</fullName>
    </submittedName>
</protein>
<accession>A0A7Z7JB06</accession>
<name>A0A7Z7JB06_9BURK</name>
<dbReference type="EMBL" id="LT978514">
    <property type="protein sequence ID" value="SPC21419.1"/>
    <property type="molecule type" value="Genomic_DNA"/>
</dbReference>
<organism evidence="1 2">
    <name type="scientific">Cupriavidus taiwanensis</name>
    <dbReference type="NCBI Taxonomy" id="164546"/>
    <lineage>
        <taxon>Bacteria</taxon>
        <taxon>Pseudomonadati</taxon>
        <taxon>Pseudomonadota</taxon>
        <taxon>Betaproteobacteria</taxon>
        <taxon>Burkholderiales</taxon>
        <taxon>Burkholderiaceae</taxon>
        <taxon>Cupriavidus</taxon>
    </lineage>
</organism>